<dbReference type="AlphaFoldDB" id="A0A1C7PBF7"/>
<evidence type="ECO:0000313" key="1">
    <source>
        <dbReference type="EMBL" id="SEH84670.1"/>
    </source>
</evidence>
<name>A0A1C7PBF7_9BACT</name>
<keyword evidence="2" id="KW-1185">Reference proteome</keyword>
<dbReference type="SUPFAM" id="SSF140931">
    <property type="entry name" value="Fic-like"/>
    <property type="match status" value="1"/>
</dbReference>
<gene>
    <name evidence="1" type="ORF">PYTT_1178</name>
</gene>
<dbReference type="STRING" id="1679444.PYTT_1178"/>
<accession>A0A1C7PBF7</accession>
<evidence type="ECO:0000313" key="2">
    <source>
        <dbReference type="Proteomes" id="UP000176204"/>
    </source>
</evidence>
<protein>
    <submittedName>
        <fullName evidence="1">Fido domain</fullName>
    </submittedName>
</protein>
<dbReference type="KEGG" id="agl:PYTT_1178"/>
<dbReference type="RefSeq" id="WP_067776119.1">
    <property type="nucleotide sequence ID" value="NZ_LIGX01000026.1"/>
</dbReference>
<organism evidence="1 2">
    <name type="scientific">Akkermansia glycaniphila</name>
    <dbReference type="NCBI Taxonomy" id="1679444"/>
    <lineage>
        <taxon>Bacteria</taxon>
        <taxon>Pseudomonadati</taxon>
        <taxon>Verrucomicrobiota</taxon>
        <taxon>Verrucomicrobiia</taxon>
        <taxon>Verrucomicrobiales</taxon>
        <taxon>Akkermansiaceae</taxon>
        <taxon>Akkermansia</taxon>
    </lineage>
</organism>
<sequence length="308" mass="34031">MPKLSSLSPTALSRLLALAGKLGEVRGLKAQQPDAAFREWVHMENVRGAMALDDCPLEREQVEAILKQEPVYVAAEVRAGCAFLADAFVRAESMDPYRYESLEGLAPGLRKEQFVVRRGERFSYVVPPAGQVEGLLKFFFGGLEGENAVLSSCRWVYEMLLLAPFARWNASMVCLWQSVFLCACDPVFSVLPVAALMHEREPELDNALEAGYLAGDAMPFVEWMLGVLADAVDVLLEHHHGAPKAPKRLELFRAGWRGGMFGRRDYVAFFKSISVPTASRDLAQGADAGLLRVYGNGRGTRYGFARRG</sequence>
<dbReference type="Gene3D" id="1.10.3290.10">
    <property type="entry name" value="Fido-like domain"/>
    <property type="match status" value="1"/>
</dbReference>
<reference evidence="2" key="1">
    <citation type="submission" date="2016-09" db="EMBL/GenBank/DDBJ databases">
        <authorList>
            <person name="Koehorst J."/>
        </authorList>
    </citation>
    <scope>NUCLEOTIDE SEQUENCE [LARGE SCALE GENOMIC DNA]</scope>
</reference>
<dbReference type="InterPro" id="IPR036597">
    <property type="entry name" value="Fido-like_dom_sf"/>
</dbReference>
<dbReference type="Proteomes" id="UP000176204">
    <property type="component" value="Chromosome I"/>
</dbReference>
<proteinExistence type="predicted"/>
<dbReference type="EMBL" id="LT629973">
    <property type="protein sequence ID" value="SEH84670.1"/>
    <property type="molecule type" value="Genomic_DNA"/>
</dbReference>
<dbReference type="OrthoDB" id="9814400at2"/>